<dbReference type="InterPro" id="IPR011712">
    <property type="entry name" value="Sig_transdc_His_kin_sub3_dim/P"/>
</dbReference>
<evidence type="ECO:0000256" key="9">
    <source>
        <dbReference type="ARBA" id="ARBA00022679"/>
    </source>
</evidence>
<gene>
    <name evidence="19" type="ORF">AWW68_10025</name>
</gene>
<evidence type="ECO:0000259" key="17">
    <source>
        <dbReference type="PROSITE" id="PS50112"/>
    </source>
</evidence>
<comment type="cofactor">
    <cofactor evidence="2">
        <name>[4Fe-4S] cluster</name>
        <dbReference type="ChEBI" id="CHEBI:49883"/>
    </cofactor>
</comment>
<dbReference type="NCBIfam" id="TIGR00229">
    <property type="entry name" value="sensory_box"/>
    <property type="match status" value="3"/>
</dbReference>
<dbReference type="Pfam" id="PF08447">
    <property type="entry name" value="PAS_3"/>
    <property type="match status" value="2"/>
</dbReference>
<keyword evidence="8" id="KW-0597">Phosphoprotein</keyword>
<evidence type="ECO:0000256" key="11">
    <source>
        <dbReference type="ARBA" id="ARBA00022777"/>
    </source>
</evidence>
<dbReference type="AlphaFoldDB" id="A0A150XBU3"/>
<dbReference type="GO" id="GO:0005737">
    <property type="term" value="C:cytoplasm"/>
    <property type="evidence" value="ECO:0007669"/>
    <property type="project" value="UniProtKB-SubCell"/>
</dbReference>
<dbReference type="PROSITE" id="PS50109">
    <property type="entry name" value="HIS_KIN"/>
    <property type="match status" value="1"/>
</dbReference>
<dbReference type="SMART" id="SM00091">
    <property type="entry name" value="PAS"/>
    <property type="match status" value="3"/>
</dbReference>
<feature type="domain" description="PAC" evidence="18">
    <location>
        <begin position="396"/>
        <end position="446"/>
    </location>
</feature>
<comment type="function">
    <text evidence="14">Member of the two-component regulatory system NreB/NreC involved in the control of dissimilatory nitrate/nitrite reduction in response to oxygen. NreB functions as a direct oxygen sensor histidine kinase which is autophosphorylated, in the absence of oxygen, probably at the conserved histidine residue, and transfers its phosphate group probably to a conserved aspartate residue of NreC. NreB/NreC activates the expression of the nitrate (narGHJI) and nitrite (nir) reductase operons, as well as the putative nitrate transporter gene narT.</text>
</comment>
<dbReference type="OrthoDB" id="5401121at2"/>
<dbReference type="PANTHER" id="PTHR43304:SF1">
    <property type="entry name" value="PAC DOMAIN-CONTAINING PROTEIN"/>
    <property type="match status" value="1"/>
</dbReference>
<dbReference type="Pfam" id="PF13426">
    <property type="entry name" value="PAS_9"/>
    <property type="match status" value="1"/>
</dbReference>
<dbReference type="PANTHER" id="PTHR43304">
    <property type="entry name" value="PHYTOCHROME-LIKE PROTEIN CPH1"/>
    <property type="match status" value="1"/>
</dbReference>
<feature type="domain" description="Histidine kinase" evidence="16">
    <location>
        <begin position="590"/>
        <end position="786"/>
    </location>
</feature>
<evidence type="ECO:0000256" key="5">
    <source>
        <dbReference type="ARBA" id="ARBA00017322"/>
    </source>
</evidence>
<dbReference type="CDD" id="cd16917">
    <property type="entry name" value="HATPase_UhpB-NarQ-NarX-like"/>
    <property type="match status" value="1"/>
</dbReference>
<keyword evidence="13" id="KW-0411">Iron-sulfur</keyword>
<evidence type="ECO:0000256" key="3">
    <source>
        <dbReference type="ARBA" id="ARBA00004496"/>
    </source>
</evidence>
<dbReference type="InterPro" id="IPR001610">
    <property type="entry name" value="PAC"/>
</dbReference>
<accession>A0A150XBU3</accession>
<evidence type="ECO:0000313" key="20">
    <source>
        <dbReference type="Proteomes" id="UP000075606"/>
    </source>
</evidence>
<evidence type="ECO:0000256" key="13">
    <source>
        <dbReference type="ARBA" id="ARBA00023014"/>
    </source>
</evidence>
<dbReference type="InterPro" id="IPR005467">
    <property type="entry name" value="His_kinase_dom"/>
</dbReference>
<dbReference type="InterPro" id="IPR003018">
    <property type="entry name" value="GAF"/>
</dbReference>
<keyword evidence="7" id="KW-0963">Cytoplasm</keyword>
<evidence type="ECO:0000256" key="14">
    <source>
        <dbReference type="ARBA" id="ARBA00024827"/>
    </source>
</evidence>
<dbReference type="GO" id="GO:0051539">
    <property type="term" value="F:4 iron, 4 sulfur cluster binding"/>
    <property type="evidence" value="ECO:0007669"/>
    <property type="project" value="UniProtKB-KW"/>
</dbReference>
<comment type="caution">
    <text evidence="19">The sequence shown here is derived from an EMBL/GenBank/DDBJ whole genome shotgun (WGS) entry which is preliminary data.</text>
</comment>
<dbReference type="InterPro" id="IPR035965">
    <property type="entry name" value="PAS-like_dom_sf"/>
</dbReference>
<evidence type="ECO:0000256" key="6">
    <source>
        <dbReference type="ARBA" id="ARBA00022485"/>
    </source>
</evidence>
<keyword evidence="6" id="KW-0004">4Fe-4S</keyword>
<dbReference type="InterPro" id="IPR013655">
    <property type="entry name" value="PAS_fold_3"/>
</dbReference>
<dbReference type="SMART" id="SM00086">
    <property type="entry name" value="PAC"/>
    <property type="match status" value="3"/>
</dbReference>
<dbReference type="GO" id="GO:0046872">
    <property type="term" value="F:metal ion binding"/>
    <property type="evidence" value="ECO:0007669"/>
    <property type="project" value="UniProtKB-KW"/>
</dbReference>
<dbReference type="GO" id="GO:0046983">
    <property type="term" value="F:protein dimerization activity"/>
    <property type="evidence" value="ECO:0007669"/>
    <property type="project" value="InterPro"/>
</dbReference>
<sequence>MKNQKGIDNFLLGIAEATNALISLNLEEGTAIALKTLCDNLEVTSTCLYRTHKADNGELLMSLNAFSSNAPQKHRIPNNQDVAFQYYGNLYETLLSGLPFLTTYTQAPVLLKNHMAVDGTKAVGLFPILVENELWGALSLSNMEKENIWTESETKLLLSLANSIGAAVERENLEMGLEEKVKQRTAELEDSKLRFQLAVEGTQNGIWDWEPQSDKIFWSEKMYANLGYEQGELSDLIDGFYDLIHPDEREEARRRFDDYLNNRVPYIMEFRLLKKNGDYHWFKATCKAVWDEHGRPLRVVGSHADIHERKIYSQQLAEQEERFRAVVRDDPNALFLINQQDEILLHSNKSIEVFGYSHTELKGMKLEELLPLDKRKEYTDFMQSFFEKPYTYSPERDLNLKGRRKDGHLFFIDVGLSPVSLEGETLVMAIVTDITEQKEAEVKLQQSYRQINNLISNMPGIVYQCRNDLHWTMDYISPACEQITGFKQAEFYGSPSDVRYGELIVPEERDEVWNQVQESVSRKAPFRVTYRIKAKDGTQKWMWEQGVGVFDAKGENIGLEGCVFDISPIIRNQERLSQAIYAAENRERARIASDLHDSVQQILGASSLNLKNIEEEVKKLSKSAQEHYRKSLQYLQQGIQESRNIAHQIMPYEVDQLGLNQAIQQLLDELKENLGIEISYYDNLKEKPSKEIELSFYRIIQEAFNNISKYSKATKVSVQLISNENEFQMMIEDNGVGFDKNKIDLYRQGFGLTVMKNRIVALSGQLTVDSRPGRGTCLVVWLPREAGAHE</sequence>
<dbReference type="RefSeq" id="WP_068220734.1">
    <property type="nucleotide sequence ID" value="NZ_LRPC01000012.1"/>
</dbReference>
<dbReference type="PRINTS" id="PR00344">
    <property type="entry name" value="BCTRLSENSOR"/>
</dbReference>
<dbReference type="SMART" id="SM00387">
    <property type="entry name" value="HATPase_c"/>
    <property type="match status" value="1"/>
</dbReference>
<reference evidence="19 20" key="1">
    <citation type="submission" date="2016-01" db="EMBL/GenBank/DDBJ databases">
        <title>Genome sequencing of Roseivirga spongicola UST030701-084.</title>
        <authorList>
            <person name="Selvaratnam C."/>
            <person name="Thevarajoo S."/>
            <person name="Goh K.M."/>
            <person name="Ee R."/>
            <person name="Chan K.-G."/>
            <person name="Chong C.S."/>
        </authorList>
    </citation>
    <scope>NUCLEOTIDE SEQUENCE [LARGE SCALE GENOMIC DNA]</scope>
    <source>
        <strain evidence="19 20">UST030701-084</strain>
    </source>
</reference>
<dbReference type="Pfam" id="PF01590">
    <property type="entry name" value="GAF"/>
    <property type="match status" value="1"/>
</dbReference>
<dbReference type="InterPro" id="IPR052162">
    <property type="entry name" value="Sensor_kinase/Photoreceptor"/>
</dbReference>
<dbReference type="CDD" id="cd00130">
    <property type="entry name" value="PAS"/>
    <property type="match status" value="2"/>
</dbReference>
<keyword evidence="9" id="KW-0808">Transferase</keyword>
<dbReference type="Gene3D" id="3.30.450.20">
    <property type="entry name" value="PAS domain"/>
    <property type="match status" value="3"/>
</dbReference>
<dbReference type="SUPFAM" id="SSF55781">
    <property type="entry name" value="GAF domain-like"/>
    <property type="match status" value="1"/>
</dbReference>
<dbReference type="EMBL" id="LRPC01000012">
    <property type="protein sequence ID" value="KYG76142.1"/>
    <property type="molecule type" value="Genomic_DNA"/>
</dbReference>
<dbReference type="STRING" id="333140.AWW68_10025"/>
<dbReference type="Pfam" id="PF07730">
    <property type="entry name" value="HisKA_3"/>
    <property type="match status" value="1"/>
</dbReference>
<dbReference type="SMART" id="SM00065">
    <property type="entry name" value="GAF"/>
    <property type="match status" value="1"/>
</dbReference>
<dbReference type="Gene3D" id="3.30.450.40">
    <property type="match status" value="1"/>
</dbReference>
<dbReference type="EC" id="2.7.13.3" evidence="4"/>
<comment type="subcellular location">
    <subcellularLocation>
        <location evidence="3">Cytoplasm</location>
    </subcellularLocation>
</comment>
<evidence type="ECO:0000256" key="10">
    <source>
        <dbReference type="ARBA" id="ARBA00022723"/>
    </source>
</evidence>
<evidence type="ECO:0000256" key="4">
    <source>
        <dbReference type="ARBA" id="ARBA00012438"/>
    </source>
</evidence>
<dbReference type="PROSITE" id="PS50112">
    <property type="entry name" value="PAS"/>
    <property type="match status" value="3"/>
</dbReference>
<dbReference type="Proteomes" id="UP000075606">
    <property type="component" value="Unassembled WGS sequence"/>
</dbReference>
<dbReference type="InterPro" id="IPR000014">
    <property type="entry name" value="PAS"/>
</dbReference>
<evidence type="ECO:0000256" key="12">
    <source>
        <dbReference type="ARBA" id="ARBA00023004"/>
    </source>
</evidence>
<feature type="domain" description="PAS" evidence="17">
    <location>
        <begin position="191"/>
        <end position="263"/>
    </location>
</feature>
<dbReference type="Gene3D" id="1.20.5.1930">
    <property type="match status" value="1"/>
</dbReference>
<evidence type="ECO:0000256" key="15">
    <source>
        <dbReference type="ARBA" id="ARBA00030800"/>
    </source>
</evidence>
<dbReference type="GO" id="GO:0000155">
    <property type="term" value="F:phosphorelay sensor kinase activity"/>
    <property type="evidence" value="ECO:0007669"/>
    <property type="project" value="InterPro"/>
</dbReference>
<keyword evidence="12" id="KW-0408">Iron</keyword>
<dbReference type="PROSITE" id="PS50113">
    <property type="entry name" value="PAC"/>
    <property type="match status" value="3"/>
</dbReference>
<dbReference type="InterPro" id="IPR000700">
    <property type="entry name" value="PAS-assoc_C"/>
</dbReference>
<dbReference type="SUPFAM" id="SSF55785">
    <property type="entry name" value="PYP-like sensor domain (PAS domain)"/>
    <property type="match status" value="3"/>
</dbReference>
<evidence type="ECO:0000259" key="18">
    <source>
        <dbReference type="PROSITE" id="PS50113"/>
    </source>
</evidence>
<evidence type="ECO:0000256" key="2">
    <source>
        <dbReference type="ARBA" id="ARBA00001966"/>
    </source>
</evidence>
<name>A0A150XBU3_9BACT</name>
<dbReference type="InterPro" id="IPR004358">
    <property type="entry name" value="Sig_transdc_His_kin-like_C"/>
</dbReference>
<dbReference type="InterPro" id="IPR036890">
    <property type="entry name" value="HATPase_C_sf"/>
</dbReference>
<comment type="catalytic activity">
    <reaction evidence="1">
        <text>ATP + protein L-histidine = ADP + protein N-phospho-L-histidine.</text>
        <dbReference type="EC" id="2.7.13.3"/>
    </reaction>
</comment>
<feature type="domain" description="PAS" evidence="17">
    <location>
        <begin position="319"/>
        <end position="389"/>
    </location>
</feature>
<organism evidence="19 20">
    <name type="scientific">Roseivirga spongicola</name>
    <dbReference type="NCBI Taxonomy" id="333140"/>
    <lineage>
        <taxon>Bacteria</taxon>
        <taxon>Pseudomonadati</taxon>
        <taxon>Bacteroidota</taxon>
        <taxon>Cytophagia</taxon>
        <taxon>Cytophagales</taxon>
        <taxon>Roseivirgaceae</taxon>
        <taxon>Roseivirga</taxon>
    </lineage>
</organism>
<keyword evidence="10" id="KW-0479">Metal-binding</keyword>
<dbReference type="SUPFAM" id="SSF55874">
    <property type="entry name" value="ATPase domain of HSP90 chaperone/DNA topoisomerase II/histidine kinase"/>
    <property type="match status" value="1"/>
</dbReference>
<evidence type="ECO:0000313" key="19">
    <source>
        <dbReference type="EMBL" id="KYG76142.1"/>
    </source>
</evidence>
<evidence type="ECO:0000256" key="7">
    <source>
        <dbReference type="ARBA" id="ARBA00022490"/>
    </source>
</evidence>
<evidence type="ECO:0000256" key="8">
    <source>
        <dbReference type="ARBA" id="ARBA00022553"/>
    </source>
</evidence>
<keyword evidence="20" id="KW-1185">Reference proteome</keyword>
<dbReference type="InterPro" id="IPR029016">
    <property type="entry name" value="GAF-like_dom_sf"/>
</dbReference>
<protein>
    <recommendedName>
        <fullName evidence="5">Oxygen sensor histidine kinase NreB</fullName>
        <ecNumber evidence="4">2.7.13.3</ecNumber>
    </recommendedName>
    <alternativeName>
        <fullName evidence="15">Nitrogen regulation protein B</fullName>
    </alternativeName>
</protein>
<feature type="domain" description="PAC" evidence="18">
    <location>
        <begin position="526"/>
        <end position="578"/>
    </location>
</feature>
<dbReference type="Gene3D" id="3.30.565.10">
    <property type="entry name" value="Histidine kinase-like ATPase, C-terminal domain"/>
    <property type="match status" value="1"/>
</dbReference>
<evidence type="ECO:0000259" key="16">
    <source>
        <dbReference type="PROSITE" id="PS50109"/>
    </source>
</evidence>
<dbReference type="InterPro" id="IPR003594">
    <property type="entry name" value="HATPase_dom"/>
</dbReference>
<keyword evidence="11" id="KW-0418">Kinase</keyword>
<dbReference type="GO" id="GO:0016020">
    <property type="term" value="C:membrane"/>
    <property type="evidence" value="ECO:0007669"/>
    <property type="project" value="InterPro"/>
</dbReference>
<evidence type="ECO:0000256" key="1">
    <source>
        <dbReference type="ARBA" id="ARBA00000085"/>
    </source>
</evidence>
<proteinExistence type="predicted"/>
<dbReference type="Pfam" id="PF02518">
    <property type="entry name" value="HATPase_c"/>
    <property type="match status" value="1"/>
</dbReference>
<feature type="domain" description="PAS" evidence="17">
    <location>
        <begin position="447"/>
        <end position="523"/>
    </location>
</feature>
<feature type="domain" description="PAC" evidence="18">
    <location>
        <begin position="266"/>
        <end position="318"/>
    </location>
</feature>